<feature type="non-terminal residue" evidence="1">
    <location>
        <position position="105"/>
    </location>
</feature>
<organism evidence="1 2">
    <name type="scientific">Gigaspora margarita</name>
    <dbReference type="NCBI Taxonomy" id="4874"/>
    <lineage>
        <taxon>Eukaryota</taxon>
        <taxon>Fungi</taxon>
        <taxon>Fungi incertae sedis</taxon>
        <taxon>Mucoromycota</taxon>
        <taxon>Glomeromycotina</taxon>
        <taxon>Glomeromycetes</taxon>
        <taxon>Diversisporales</taxon>
        <taxon>Gigasporaceae</taxon>
        <taxon>Gigaspora</taxon>
    </lineage>
</organism>
<reference evidence="1 2" key="1">
    <citation type="submission" date="2021-06" db="EMBL/GenBank/DDBJ databases">
        <authorList>
            <person name="Kallberg Y."/>
            <person name="Tangrot J."/>
            <person name="Rosling A."/>
        </authorList>
    </citation>
    <scope>NUCLEOTIDE SEQUENCE [LARGE SCALE GENOMIC DNA]</scope>
    <source>
        <strain evidence="1 2">120-4 pot B 10/14</strain>
    </source>
</reference>
<accession>A0ABN7XC96</accession>
<protein>
    <submittedName>
        <fullName evidence="1">44658_t:CDS:1</fullName>
    </submittedName>
</protein>
<proteinExistence type="predicted"/>
<dbReference type="EMBL" id="CAJVQB010117307">
    <property type="protein sequence ID" value="CAG8852888.1"/>
    <property type="molecule type" value="Genomic_DNA"/>
</dbReference>
<evidence type="ECO:0000313" key="1">
    <source>
        <dbReference type="EMBL" id="CAG8852888.1"/>
    </source>
</evidence>
<sequence length="105" mass="12319">SVIYKMAELRDKLSKYIGFSPNEVHLPITEEDRQLFRKLIAEQKEITNIVMDEYQFLIHHGYNFKDEQICEKVLIEVPPTNISRKILAHIEKRFEGLPLAPVVIV</sequence>
<evidence type="ECO:0000313" key="2">
    <source>
        <dbReference type="Proteomes" id="UP000789901"/>
    </source>
</evidence>
<dbReference type="Proteomes" id="UP000789901">
    <property type="component" value="Unassembled WGS sequence"/>
</dbReference>
<gene>
    <name evidence="1" type="ORF">GMARGA_LOCUS41709</name>
</gene>
<feature type="non-terminal residue" evidence="1">
    <location>
        <position position="1"/>
    </location>
</feature>
<comment type="caution">
    <text evidence="1">The sequence shown here is derived from an EMBL/GenBank/DDBJ whole genome shotgun (WGS) entry which is preliminary data.</text>
</comment>
<name>A0ABN7XC96_GIGMA</name>
<keyword evidence="2" id="KW-1185">Reference proteome</keyword>